<dbReference type="EMBL" id="JAULSV010000004">
    <property type="protein sequence ID" value="KAK0646985.1"/>
    <property type="molecule type" value="Genomic_DNA"/>
</dbReference>
<dbReference type="AlphaFoldDB" id="A0AA40CQ46"/>
<comment type="caution">
    <text evidence="1">The sequence shown here is derived from an EMBL/GenBank/DDBJ whole genome shotgun (WGS) entry which is preliminary data.</text>
</comment>
<dbReference type="Proteomes" id="UP001174936">
    <property type="component" value="Unassembled WGS sequence"/>
</dbReference>
<gene>
    <name evidence="1" type="ORF">B0T16DRAFT_171536</name>
</gene>
<accession>A0AA40CQ46</accession>
<keyword evidence="2" id="KW-1185">Reference proteome</keyword>
<evidence type="ECO:0000313" key="1">
    <source>
        <dbReference type="EMBL" id="KAK0646985.1"/>
    </source>
</evidence>
<evidence type="ECO:0000313" key="2">
    <source>
        <dbReference type="Proteomes" id="UP001174936"/>
    </source>
</evidence>
<name>A0AA40CQ46_9PEZI</name>
<proteinExistence type="predicted"/>
<reference evidence="1" key="1">
    <citation type="submission" date="2023-06" db="EMBL/GenBank/DDBJ databases">
        <title>Genome-scale phylogeny and comparative genomics of the fungal order Sordariales.</title>
        <authorList>
            <consortium name="Lawrence Berkeley National Laboratory"/>
            <person name="Hensen N."/>
            <person name="Bonometti L."/>
            <person name="Westerberg I."/>
            <person name="Brannstrom I.O."/>
            <person name="Guillou S."/>
            <person name="Cros-Aarteil S."/>
            <person name="Calhoun S."/>
            <person name="Haridas S."/>
            <person name="Kuo A."/>
            <person name="Mondo S."/>
            <person name="Pangilinan J."/>
            <person name="Riley R."/>
            <person name="Labutti K."/>
            <person name="Andreopoulos B."/>
            <person name="Lipzen A."/>
            <person name="Chen C."/>
            <person name="Yanf M."/>
            <person name="Daum C."/>
            <person name="Ng V."/>
            <person name="Clum A."/>
            <person name="Steindorff A."/>
            <person name="Ohm R."/>
            <person name="Martin F."/>
            <person name="Silar P."/>
            <person name="Natvig D."/>
            <person name="Lalanne C."/>
            <person name="Gautier V."/>
            <person name="Ament-Velasquez S.L."/>
            <person name="Kruys A."/>
            <person name="Hutchinson M.I."/>
            <person name="Powell A.J."/>
            <person name="Barry K."/>
            <person name="Miller A.N."/>
            <person name="Grigoriev I.V."/>
            <person name="Debuchy R."/>
            <person name="Gladieux P."/>
            <person name="Thoren M.H."/>
            <person name="Johannesson H."/>
        </authorList>
    </citation>
    <scope>NUCLEOTIDE SEQUENCE</scope>
    <source>
        <strain evidence="1">SMH2532-1</strain>
    </source>
</reference>
<protein>
    <submittedName>
        <fullName evidence="1">Uncharacterized protein</fullName>
    </submittedName>
</protein>
<sequence length="124" mass="13085">MRASLFRKNSPLGSAASCNATARRIAVTPACLERGPPCCVPSKAYSSHSLFSRRTPNMRCPICGPQRPYAGFPLSPVEHNAVLATKLLAAAGYCPSAGTVPGWPARADHGAAFRSPHHAARGKF</sequence>
<organism evidence="1 2">
    <name type="scientific">Cercophora newfieldiana</name>
    <dbReference type="NCBI Taxonomy" id="92897"/>
    <lineage>
        <taxon>Eukaryota</taxon>
        <taxon>Fungi</taxon>
        <taxon>Dikarya</taxon>
        <taxon>Ascomycota</taxon>
        <taxon>Pezizomycotina</taxon>
        <taxon>Sordariomycetes</taxon>
        <taxon>Sordariomycetidae</taxon>
        <taxon>Sordariales</taxon>
        <taxon>Lasiosphaeriaceae</taxon>
        <taxon>Cercophora</taxon>
    </lineage>
</organism>